<feature type="domain" description="Thioredoxin" evidence="5">
    <location>
        <begin position="264"/>
        <end position="406"/>
    </location>
</feature>
<dbReference type="PANTHER" id="PTHR42852:SF6">
    <property type="entry name" value="THIOL:DISULFIDE INTERCHANGE PROTEIN DSBE"/>
    <property type="match status" value="1"/>
</dbReference>
<keyword evidence="4" id="KW-0676">Redox-active center</keyword>
<sequence length="406" mass="47461">MYYLRFIVFLGTVLCGFSSKAQQTYPEMAIRLDTLKNLQDGPLNIFMTEADQIWGTDNSMPDSILWKWEMQRERANCPKLPDALYILTRRQHDTLTVSLLRRCNPLLDLDKEINLSYLIDSLKKWTKENVPGSAIPRITINYPYCINNKVIKVPLEFYLMPIKNKNLTFYDNRLNQMPLFISYEKTRIAEFSNAHLYFSKQKYSSPDSIGLNIKIIENGAFHQNKIIKNVCYKDEYKIGDTFSVSSKLYRIDSIDHNWQYAYLHRLKDSLQPIQLSPNSLKILAPYFKNPSNQLVVDFWGTWCNPCIEKLPALKALHNQTRDKFNFLSICVDKPERTDKAKDIFLKNKIEWPQVFADMSKYKNTIIGELDITHYPTYMIINKKGEIIFSGYGTDGFNTLQELILSK</sequence>
<dbReference type="InterPro" id="IPR013766">
    <property type="entry name" value="Thioredoxin_domain"/>
</dbReference>
<dbReference type="Gene3D" id="3.40.30.10">
    <property type="entry name" value="Glutaredoxin"/>
    <property type="match status" value="1"/>
</dbReference>
<dbReference type="PANTHER" id="PTHR42852">
    <property type="entry name" value="THIOL:DISULFIDE INTERCHANGE PROTEIN DSBE"/>
    <property type="match status" value="1"/>
</dbReference>
<keyword evidence="2" id="KW-0201">Cytochrome c-type biogenesis</keyword>
<dbReference type="Pfam" id="PF13905">
    <property type="entry name" value="Thioredoxin_8"/>
    <property type="match status" value="1"/>
</dbReference>
<dbReference type="Proteomes" id="UP000320811">
    <property type="component" value="Unassembled WGS sequence"/>
</dbReference>
<keyword evidence="6" id="KW-0413">Isomerase</keyword>
<keyword evidence="7" id="KW-1185">Reference proteome</keyword>
<keyword evidence="3" id="KW-1015">Disulfide bond</keyword>
<evidence type="ECO:0000256" key="4">
    <source>
        <dbReference type="ARBA" id="ARBA00023284"/>
    </source>
</evidence>
<gene>
    <name evidence="6" type="ORF">FHW36_104326</name>
</gene>
<dbReference type="GO" id="GO:0016853">
    <property type="term" value="F:isomerase activity"/>
    <property type="evidence" value="ECO:0007669"/>
    <property type="project" value="UniProtKB-KW"/>
</dbReference>
<evidence type="ECO:0000256" key="1">
    <source>
        <dbReference type="ARBA" id="ARBA00004196"/>
    </source>
</evidence>
<dbReference type="PROSITE" id="PS51352">
    <property type="entry name" value="THIOREDOXIN_2"/>
    <property type="match status" value="1"/>
</dbReference>
<dbReference type="SUPFAM" id="SSF52833">
    <property type="entry name" value="Thioredoxin-like"/>
    <property type="match status" value="1"/>
</dbReference>
<dbReference type="InterPro" id="IPR050553">
    <property type="entry name" value="Thioredoxin_ResA/DsbE_sf"/>
</dbReference>
<dbReference type="EMBL" id="VIWO01000004">
    <property type="protein sequence ID" value="TWF40643.1"/>
    <property type="molecule type" value="Genomic_DNA"/>
</dbReference>
<reference evidence="6 7" key="1">
    <citation type="submission" date="2019-06" db="EMBL/GenBank/DDBJ databases">
        <title>Sorghum-associated microbial communities from plants grown in Nebraska, USA.</title>
        <authorList>
            <person name="Schachtman D."/>
        </authorList>
    </citation>
    <scope>NUCLEOTIDE SEQUENCE [LARGE SCALE GENOMIC DNA]</scope>
    <source>
        <strain evidence="6 7">1209</strain>
    </source>
</reference>
<evidence type="ECO:0000313" key="7">
    <source>
        <dbReference type="Proteomes" id="UP000320811"/>
    </source>
</evidence>
<comment type="subcellular location">
    <subcellularLocation>
        <location evidence="1">Cell envelope</location>
    </subcellularLocation>
</comment>
<protein>
    <submittedName>
        <fullName evidence="6">Thiol-disulfide isomerase/thioredoxin</fullName>
    </submittedName>
</protein>
<dbReference type="GO" id="GO:0030313">
    <property type="term" value="C:cell envelope"/>
    <property type="evidence" value="ECO:0007669"/>
    <property type="project" value="UniProtKB-SubCell"/>
</dbReference>
<evidence type="ECO:0000313" key="6">
    <source>
        <dbReference type="EMBL" id="TWF40643.1"/>
    </source>
</evidence>
<proteinExistence type="predicted"/>
<dbReference type="InterPro" id="IPR036249">
    <property type="entry name" value="Thioredoxin-like_sf"/>
</dbReference>
<accession>A0A561PRC7</accession>
<evidence type="ECO:0000259" key="5">
    <source>
        <dbReference type="PROSITE" id="PS51352"/>
    </source>
</evidence>
<dbReference type="AlphaFoldDB" id="A0A561PRC7"/>
<name>A0A561PRC7_9BACT</name>
<dbReference type="GO" id="GO:0017004">
    <property type="term" value="P:cytochrome complex assembly"/>
    <property type="evidence" value="ECO:0007669"/>
    <property type="project" value="UniProtKB-KW"/>
</dbReference>
<dbReference type="CDD" id="cd02966">
    <property type="entry name" value="TlpA_like_family"/>
    <property type="match status" value="1"/>
</dbReference>
<comment type="caution">
    <text evidence="6">The sequence shown here is derived from an EMBL/GenBank/DDBJ whole genome shotgun (WGS) entry which is preliminary data.</text>
</comment>
<evidence type="ECO:0000256" key="2">
    <source>
        <dbReference type="ARBA" id="ARBA00022748"/>
    </source>
</evidence>
<evidence type="ECO:0000256" key="3">
    <source>
        <dbReference type="ARBA" id="ARBA00023157"/>
    </source>
</evidence>
<organism evidence="6 7">
    <name type="scientific">Chitinophaga polysaccharea</name>
    <dbReference type="NCBI Taxonomy" id="1293035"/>
    <lineage>
        <taxon>Bacteria</taxon>
        <taxon>Pseudomonadati</taxon>
        <taxon>Bacteroidota</taxon>
        <taxon>Chitinophagia</taxon>
        <taxon>Chitinophagales</taxon>
        <taxon>Chitinophagaceae</taxon>
        <taxon>Chitinophaga</taxon>
    </lineage>
</organism>
<dbReference type="InterPro" id="IPR012336">
    <property type="entry name" value="Thioredoxin-like_fold"/>
</dbReference>